<protein>
    <submittedName>
        <fullName evidence="1">Uncharacterized protein</fullName>
    </submittedName>
</protein>
<gene>
    <name evidence="1" type="ORF">MRB53_014632</name>
</gene>
<organism evidence="1 2">
    <name type="scientific">Persea americana</name>
    <name type="common">Avocado</name>
    <dbReference type="NCBI Taxonomy" id="3435"/>
    <lineage>
        <taxon>Eukaryota</taxon>
        <taxon>Viridiplantae</taxon>
        <taxon>Streptophyta</taxon>
        <taxon>Embryophyta</taxon>
        <taxon>Tracheophyta</taxon>
        <taxon>Spermatophyta</taxon>
        <taxon>Magnoliopsida</taxon>
        <taxon>Magnoliidae</taxon>
        <taxon>Laurales</taxon>
        <taxon>Lauraceae</taxon>
        <taxon>Persea</taxon>
    </lineage>
</organism>
<name>A0ACC2KBI9_PERAE</name>
<accession>A0ACC2KBI9</accession>
<reference evidence="1 2" key="1">
    <citation type="journal article" date="2022" name="Hortic Res">
        <title>A haplotype resolved chromosomal level avocado genome allows analysis of novel avocado genes.</title>
        <authorList>
            <person name="Nath O."/>
            <person name="Fletcher S.J."/>
            <person name="Hayward A."/>
            <person name="Shaw L.M."/>
            <person name="Masouleh A.K."/>
            <person name="Furtado A."/>
            <person name="Henry R.J."/>
            <person name="Mitter N."/>
        </authorList>
    </citation>
    <scope>NUCLEOTIDE SEQUENCE [LARGE SCALE GENOMIC DNA]</scope>
    <source>
        <strain evidence="2">cv. Hass</strain>
    </source>
</reference>
<evidence type="ECO:0000313" key="1">
    <source>
        <dbReference type="EMBL" id="KAJ8618446.1"/>
    </source>
</evidence>
<sequence length="266" mass="28992">MARARMIDVDHPDNYANGQVAAPFLRVDGDCRSTVHRPESIQALHAHVDLNGLHRLQRSSRALERICSMAILRSSSQYGPRVSILTLIFVALNVGLYLIVQKSLIPSAPKISVTSVSVSSFKISSTFVIADWGFAFSIRNPNQFRVEYGTIQASVIYGGAVLGNTLLSPFSQRKHNETSLTVSFSAFSDYLNDGAAQGLTAARAHGSIQVQIKLFISLSCKCGAWPRIRIQNFNVLCRDVTLGFSSTQGAGSLSGAPRKCRAKTCW</sequence>
<keyword evidence="2" id="KW-1185">Reference proteome</keyword>
<dbReference type="EMBL" id="CM056812">
    <property type="protein sequence ID" value="KAJ8618446.1"/>
    <property type="molecule type" value="Genomic_DNA"/>
</dbReference>
<dbReference type="Proteomes" id="UP001234297">
    <property type="component" value="Chromosome 4"/>
</dbReference>
<comment type="caution">
    <text evidence="1">The sequence shown here is derived from an EMBL/GenBank/DDBJ whole genome shotgun (WGS) entry which is preliminary data.</text>
</comment>
<evidence type="ECO:0000313" key="2">
    <source>
        <dbReference type="Proteomes" id="UP001234297"/>
    </source>
</evidence>
<proteinExistence type="predicted"/>